<dbReference type="SUPFAM" id="SSF53335">
    <property type="entry name" value="S-adenosyl-L-methionine-dependent methyltransferases"/>
    <property type="match status" value="1"/>
</dbReference>
<protein>
    <recommendedName>
        <fullName evidence="4">Methyltransferase</fullName>
    </recommendedName>
</protein>
<reference evidence="3" key="1">
    <citation type="journal article" date="2019" name="Int. J. Syst. Evol. Microbiol.">
        <title>The Global Catalogue of Microorganisms (GCM) 10K type strain sequencing project: providing services to taxonomists for standard genome sequencing and annotation.</title>
        <authorList>
            <consortium name="The Broad Institute Genomics Platform"/>
            <consortium name="The Broad Institute Genome Sequencing Center for Infectious Disease"/>
            <person name="Wu L."/>
            <person name="Ma J."/>
        </authorList>
    </citation>
    <scope>NUCLEOTIDE SEQUENCE [LARGE SCALE GENOMIC DNA]</scope>
    <source>
        <strain evidence="3">JCM 17441</strain>
    </source>
</reference>
<sequence length="646" mass="70122">MARFVLFPGRHHLLTRFQAVYLRGLAEGDLSKDLQSPRFGTAGEGADDVTIIWAVTSANHQNTKRNPVAYDRREAAIERFSVQEGLRSLVVPVFDTAHTDRFAEVTLKSVESVIGRRLTPQDTVVACSTPEVAALYAALGFAIALVEADPAFSTAADRPHGDSRLRTAAPAPPDVTPAPLSVAPTPLSVAPTPLSVASAPLDVTSAPLNVTSAPLDLTSAPLNVASAHFDVTSGVAPPQPEAISRPQSASTADSQPPPGPAARQSPVPERPWDVLLRLAAGDPAWRELAHPATLDVYDRYRLDEQVALVVNDPVVGEEGGLTATRDYRTYAEAFEASAERKWEMVRRHVRPGRIVDVGCGAGAVLALADREPTLRESDLIGVEVARHLYEECVHRKAQGWFTNPNVYFYCRNVLGGAVFPPRSIDTTLTFALTHEIWSYGHRMPSLRAFAEAIYEHTVPGGVWINSDVCGPDGRDRRVRLTLQGAPPTIAGPSDVAGSAAAIASLDGLTRDEIAALVESLPTRARLDRFAADFHFPLVYKDLGDPSDPGAVEIALGDAMEFLTHKDYPDNWLSEAHEQFCGLEFADWKALLTDVGFEVDVASHAWRNDWIVDNRIRPHAQLSTLDGVALDWPDTHVLLIARRPLNT</sequence>
<organism evidence="2 3">
    <name type="scientific">Dactylosporangium darangshiense</name>
    <dbReference type="NCBI Taxonomy" id="579108"/>
    <lineage>
        <taxon>Bacteria</taxon>
        <taxon>Bacillati</taxon>
        <taxon>Actinomycetota</taxon>
        <taxon>Actinomycetes</taxon>
        <taxon>Micromonosporales</taxon>
        <taxon>Micromonosporaceae</taxon>
        <taxon>Dactylosporangium</taxon>
    </lineage>
</organism>
<name>A0ABP8DTV2_9ACTN</name>
<dbReference type="InterPro" id="IPR029063">
    <property type="entry name" value="SAM-dependent_MTases_sf"/>
</dbReference>
<dbReference type="CDD" id="cd02440">
    <property type="entry name" value="AdoMet_MTases"/>
    <property type="match status" value="1"/>
</dbReference>
<evidence type="ECO:0008006" key="4">
    <source>
        <dbReference type="Google" id="ProtNLM"/>
    </source>
</evidence>
<dbReference type="RefSeq" id="WP_345142192.1">
    <property type="nucleotide sequence ID" value="NZ_BAABAT010000063.1"/>
</dbReference>
<keyword evidence="3" id="KW-1185">Reference proteome</keyword>
<feature type="region of interest" description="Disordered" evidence="1">
    <location>
        <begin position="233"/>
        <end position="268"/>
    </location>
</feature>
<comment type="caution">
    <text evidence="2">The sequence shown here is derived from an EMBL/GenBank/DDBJ whole genome shotgun (WGS) entry which is preliminary data.</text>
</comment>
<dbReference type="EMBL" id="BAABAT010000063">
    <property type="protein sequence ID" value="GAA4263233.1"/>
    <property type="molecule type" value="Genomic_DNA"/>
</dbReference>
<dbReference type="Gene3D" id="3.40.50.150">
    <property type="entry name" value="Vaccinia Virus protein VP39"/>
    <property type="match status" value="1"/>
</dbReference>
<gene>
    <name evidence="2" type="ORF">GCM10022255_105930</name>
</gene>
<feature type="compositionally biased region" description="Polar residues" evidence="1">
    <location>
        <begin position="245"/>
        <end position="254"/>
    </location>
</feature>
<evidence type="ECO:0000256" key="1">
    <source>
        <dbReference type="SAM" id="MobiDB-lite"/>
    </source>
</evidence>
<accession>A0ABP8DTV2</accession>
<proteinExistence type="predicted"/>
<dbReference type="Proteomes" id="UP001500620">
    <property type="component" value="Unassembled WGS sequence"/>
</dbReference>
<feature type="region of interest" description="Disordered" evidence="1">
    <location>
        <begin position="155"/>
        <end position="182"/>
    </location>
</feature>
<evidence type="ECO:0000313" key="2">
    <source>
        <dbReference type="EMBL" id="GAA4263233.1"/>
    </source>
</evidence>
<evidence type="ECO:0000313" key="3">
    <source>
        <dbReference type="Proteomes" id="UP001500620"/>
    </source>
</evidence>